<evidence type="ECO:0000313" key="1">
    <source>
        <dbReference type="EMBL" id="KIK73951.1"/>
    </source>
</evidence>
<gene>
    <name evidence="1" type="ORF">PAXRUDRAFT_836110</name>
</gene>
<reference evidence="1 2" key="1">
    <citation type="submission" date="2014-04" db="EMBL/GenBank/DDBJ databases">
        <authorList>
            <consortium name="DOE Joint Genome Institute"/>
            <person name="Kuo A."/>
            <person name="Kohler A."/>
            <person name="Jargeat P."/>
            <person name="Nagy L.G."/>
            <person name="Floudas D."/>
            <person name="Copeland A."/>
            <person name="Barry K.W."/>
            <person name="Cichocki N."/>
            <person name="Veneault-Fourrey C."/>
            <person name="LaButti K."/>
            <person name="Lindquist E.A."/>
            <person name="Lipzen A."/>
            <person name="Lundell T."/>
            <person name="Morin E."/>
            <person name="Murat C."/>
            <person name="Sun H."/>
            <person name="Tunlid A."/>
            <person name="Henrissat B."/>
            <person name="Grigoriev I.V."/>
            <person name="Hibbett D.S."/>
            <person name="Martin F."/>
            <person name="Nordberg H.P."/>
            <person name="Cantor M.N."/>
            <person name="Hua S.X."/>
        </authorList>
    </citation>
    <scope>NUCLEOTIDE SEQUENCE [LARGE SCALE GENOMIC DNA]</scope>
    <source>
        <strain evidence="1 2">Ve08.2h10</strain>
    </source>
</reference>
<dbReference type="OrthoDB" id="3226274at2759"/>
<dbReference type="Proteomes" id="UP000054538">
    <property type="component" value="Unassembled WGS sequence"/>
</dbReference>
<reference evidence="2" key="2">
    <citation type="submission" date="2015-01" db="EMBL/GenBank/DDBJ databases">
        <title>Evolutionary Origins and Diversification of the Mycorrhizal Mutualists.</title>
        <authorList>
            <consortium name="DOE Joint Genome Institute"/>
            <consortium name="Mycorrhizal Genomics Consortium"/>
            <person name="Kohler A."/>
            <person name="Kuo A."/>
            <person name="Nagy L.G."/>
            <person name="Floudas D."/>
            <person name="Copeland A."/>
            <person name="Barry K.W."/>
            <person name="Cichocki N."/>
            <person name="Veneault-Fourrey C."/>
            <person name="LaButti K."/>
            <person name="Lindquist E.A."/>
            <person name="Lipzen A."/>
            <person name="Lundell T."/>
            <person name="Morin E."/>
            <person name="Murat C."/>
            <person name="Riley R."/>
            <person name="Ohm R."/>
            <person name="Sun H."/>
            <person name="Tunlid A."/>
            <person name="Henrissat B."/>
            <person name="Grigoriev I.V."/>
            <person name="Hibbett D.S."/>
            <person name="Martin F."/>
        </authorList>
    </citation>
    <scope>NUCLEOTIDE SEQUENCE [LARGE SCALE GENOMIC DNA]</scope>
    <source>
        <strain evidence="2">Ve08.2h10</strain>
    </source>
</reference>
<evidence type="ECO:0000313" key="2">
    <source>
        <dbReference type="Proteomes" id="UP000054538"/>
    </source>
</evidence>
<dbReference type="HOGENOM" id="CLU_033666_12_5_1"/>
<sequence>MTWEGVGVVCKIDGRMYADIYVQILEDELQQSLEYFNKFPEDILFQQDNDPKYTSSKAKNWFEDHDYEVMYPEPPKGIAELLERVERELERIEVATCQELIQSMPRRVREVLKAKGGYSSY</sequence>
<dbReference type="InterPro" id="IPR036397">
    <property type="entry name" value="RNaseH_sf"/>
</dbReference>
<name>A0A0D0CSR4_9AGAM</name>
<proteinExistence type="predicted"/>
<organism evidence="1 2">
    <name type="scientific">Paxillus rubicundulus Ve08.2h10</name>
    <dbReference type="NCBI Taxonomy" id="930991"/>
    <lineage>
        <taxon>Eukaryota</taxon>
        <taxon>Fungi</taxon>
        <taxon>Dikarya</taxon>
        <taxon>Basidiomycota</taxon>
        <taxon>Agaricomycotina</taxon>
        <taxon>Agaricomycetes</taxon>
        <taxon>Agaricomycetidae</taxon>
        <taxon>Boletales</taxon>
        <taxon>Paxilineae</taxon>
        <taxon>Paxillaceae</taxon>
        <taxon>Paxillus</taxon>
    </lineage>
</organism>
<protein>
    <submittedName>
        <fullName evidence="1">Uncharacterized protein</fullName>
    </submittedName>
</protein>
<accession>A0A0D0CSR4</accession>
<dbReference type="STRING" id="930991.A0A0D0CSR4"/>
<dbReference type="AlphaFoldDB" id="A0A0D0CSR4"/>
<dbReference type="InParanoid" id="A0A0D0CSR4"/>
<dbReference type="EMBL" id="KN829284">
    <property type="protein sequence ID" value="KIK73951.1"/>
    <property type="molecule type" value="Genomic_DNA"/>
</dbReference>
<keyword evidence="2" id="KW-1185">Reference proteome</keyword>
<dbReference type="GO" id="GO:0003676">
    <property type="term" value="F:nucleic acid binding"/>
    <property type="evidence" value="ECO:0007669"/>
    <property type="project" value="InterPro"/>
</dbReference>
<dbReference type="Gene3D" id="3.30.420.10">
    <property type="entry name" value="Ribonuclease H-like superfamily/Ribonuclease H"/>
    <property type="match status" value="1"/>
</dbReference>